<reference evidence="2" key="1">
    <citation type="journal article" date="2013" name="Mol. Plant Microbe Interact.">
        <title>Global aspects of pacC regulation of pathogenicity genes in Colletotrichum gloeosporioides as revealed by transcriptome analysis.</title>
        <authorList>
            <person name="Alkan N."/>
            <person name="Meng X."/>
            <person name="Friedlander G."/>
            <person name="Reuveni E."/>
            <person name="Sukno S."/>
            <person name="Sherman A."/>
            <person name="Thon M."/>
            <person name="Fluhr R."/>
            <person name="Prusky D."/>
        </authorList>
    </citation>
    <scope>NUCLEOTIDE SEQUENCE [LARGE SCALE GENOMIC DNA]</scope>
    <source>
        <strain evidence="2">Cg-14</strain>
    </source>
</reference>
<protein>
    <submittedName>
        <fullName evidence="1">Uncharacterized protein</fullName>
    </submittedName>
</protein>
<evidence type="ECO:0000313" key="1">
    <source>
        <dbReference type="EMBL" id="EQB47526.1"/>
    </source>
</evidence>
<accession>T0L7E2</accession>
<sequence>MELISHCLQQVEADEPLVWNGC</sequence>
<dbReference type="HOGENOM" id="CLU_3425091_0_0_1"/>
<organism evidence="1 2">
    <name type="scientific">Colletotrichum gloeosporioides (strain Cg-14)</name>
    <name type="common">Anthracnose fungus</name>
    <name type="synonym">Glomerella cingulata</name>
    <dbReference type="NCBI Taxonomy" id="1237896"/>
    <lineage>
        <taxon>Eukaryota</taxon>
        <taxon>Fungi</taxon>
        <taxon>Dikarya</taxon>
        <taxon>Ascomycota</taxon>
        <taxon>Pezizomycotina</taxon>
        <taxon>Sordariomycetes</taxon>
        <taxon>Hypocreomycetidae</taxon>
        <taxon>Glomerellales</taxon>
        <taxon>Glomerellaceae</taxon>
        <taxon>Colletotrichum</taxon>
        <taxon>Colletotrichum gloeosporioides species complex</taxon>
    </lineage>
</organism>
<name>T0L7E2_COLGC</name>
<dbReference type="Proteomes" id="UP000015530">
    <property type="component" value="Unassembled WGS sequence"/>
</dbReference>
<evidence type="ECO:0000313" key="2">
    <source>
        <dbReference type="Proteomes" id="UP000015530"/>
    </source>
</evidence>
<comment type="caution">
    <text evidence="1">The sequence shown here is derived from an EMBL/GenBank/DDBJ whole genome shotgun (WGS) entry which is preliminary data.</text>
</comment>
<proteinExistence type="predicted"/>
<gene>
    <name evidence="1" type="ORF">CGLO_13311</name>
</gene>
<dbReference type="EMBL" id="AMYD01002912">
    <property type="protein sequence ID" value="EQB47526.1"/>
    <property type="molecule type" value="Genomic_DNA"/>
</dbReference>
<dbReference type="AlphaFoldDB" id="T0L7E2"/>